<evidence type="ECO:0000256" key="1">
    <source>
        <dbReference type="SAM" id="Phobius"/>
    </source>
</evidence>
<dbReference type="EMBL" id="CAJVQB010000826">
    <property type="protein sequence ID" value="CAG8508966.1"/>
    <property type="molecule type" value="Genomic_DNA"/>
</dbReference>
<evidence type="ECO:0000313" key="2">
    <source>
        <dbReference type="EMBL" id="CAG8508966.1"/>
    </source>
</evidence>
<name>A0ABM8W2M1_GIGMA</name>
<protein>
    <submittedName>
        <fullName evidence="2">35821_t:CDS:1</fullName>
    </submittedName>
</protein>
<keyword evidence="1" id="KW-1133">Transmembrane helix</keyword>
<dbReference type="Proteomes" id="UP000789901">
    <property type="component" value="Unassembled WGS sequence"/>
</dbReference>
<accession>A0ABM8W2M1</accession>
<reference evidence="2 3" key="1">
    <citation type="submission" date="2021-06" db="EMBL/GenBank/DDBJ databases">
        <authorList>
            <person name="Kallberg Y."/>
            <person name="Tangrot J."/>
            <person name="Rosling A."/>
        </authorList>
    </citation>
    <scope>NUCLEOTIDE SEQUENCE [LARGE SCALE GENOMIC DNA]</scope>
    <source>
        <strain evidence="2 3">120-4 pot B 10/14</strain>
    </source>
</reference>
<gene>
    <name evidence="2" type="ORF">GMARGA_LOCUS2584</name>
</gene>
<sequence length="299" mass="34073">MSAIMEVTNPNDPYSDVQYNVIQNVSCAKQFNNQGYSSCNNHFRLSNGCWIFTPYTDIKDFNNPCGEGLKNCIDMTSFSDKNSYFTYKQDYHDLIILNISLFGPPQLNSTSQFNISDISNIFSISLGQLTIAEFSPKVHYKYASKFNAQLGFMPTQKEAVLDINLKLLPLGSNNNYTLLAISPKDHLVRYEKEKYIGIIGSVLSSIGGFYTAVISIFILFFGYPKHSPWKSFKDHLAKRYISRAGIPLVDDPRKLPSNAALEDRIAILETLLKEYYLDTSYLDIIKETRDRYIGLNNIY</sequence>
<evidence type="ECO:0000313" key="3">
    <source>
        <dbReference type="Proteomes" id="UP000789901"/>
    </source>
</evidence>
<feature type="transmembrane region" description="Helical" evidence="1">
    <location>
        <begin position="195"/>
        <end position="223"/>
    </location>
</feature>
<proteinExistence type="predicted"/>
<organism evidence="2 3">
    <name type="scientific">Gigaspora margarita</name>
    <dbReference type="NCBI Taxonomy" id="4874"/>
    <lineage>
        <taxon>Eukaryota</taxon>
        <taxon>Fungi</taxon>
        <taxon>Fungi incertae sedis</taxon>
        <taxon>Mucoromycota</taxon>
        <taxon>Glomeromycotina</taxon>
        <taxon>Glomeromycetes</taxon>
        <taxon>Diversisporales</taxon>
        <taxon>Gigasporaceae</taxon>
        <taxon>Gigaspora</taxon>
    </lineage>
</organism>
<keyword evidence="1" id="KW-0812">Transmembrane</keyword>
<keyword evidence="1" id="KW-0472">Membrane</keyword>
<comment type="caution">
    <text evidence="2">The sequence shown here is derived from an EMBL/GenBank/DDBJ whole genome shotgun (WGS) entry which is preliminary data.</text>
</comment>
<keyword evidence="3" id="KW-1185">Reference proteome</keyword>